<keyword evidence="1" id="KW-0129">CBS domain</keyword>
<dbReference type="InterPro" id="IPR046342">
    <property type="entry name" value="CBS_dom_sf"/>
</dbReference>
<dbReference type="EMBL" id="AP022870">
    <property type="protein sequence ID" value="BCB73653.1"/>
    <property type="molecule type" value="Genomic_DNA"/>
</dbReference>
<reference evidence="3 4" key="2">
    <citation type="submission" date="2020-03" db="EMBL/GenBank/DDBJ databases">
        <authorList>
            <person name="Ichikawa N."/>
            <person name="Kimura A."/>
            <person name="Kitahashi Y."/>
            <person name="Uohara A."/>
        </authorList>
    </citation>
    <scope>NUCLEOTIDE SEQUENCE [LARGE SCALE GENOMIC DNA]</scope>
    <source>
        <strain evidence="3 4">NBRC 107702</strain>
    </source>
</reference>
<organism evidence="3 4">
    <name type="scientific">Phytohabitans flavus</name>
    <dbReference type="NCBI Taxonomy" id="1076124"/>
    <lineage>
        <taxon>Bacteria</taxon>
        <taxon>Bacillati</taxon>
        <taxon>Actinomycetota</taxon>
        <taxon>Actinomycetes</taxon>
        <taxon>Micromonosporales</taxon>
        <taxon>Micromonosporaceae</taxon>
    </lineage>
</organism>
<dbReference type="Proteomes" id="UP000502508">
    <property type="component" value="Chromosome"/>
</dbReference>
<dbReference type="AlphaFoldDB" id="A0A6F8XIM5"/>
<keyword evidence="4" id="KW-1185">Reference proteome</keyword>
<gene>
    <name evidence="3" type="ORF">Pflav_000630</name>
</gene>
<dbReference type="Pfam" id="PF00571">
    <property type="entry name" value="CBS"/>
    <property type="match status" value="1"/>
</dbReference>
<name>A0A6F8XIM5_9ACTN</name>
<evidence type="ECO:0000313" key="3">
    <source>
        <dbReference type="EMBL" id="BCB73653.1"/>
    </source>
</evidence>
<feature type="domain" description="CBS" evidence="2">
    <location>
        <begin position="296"/>
        <end position="356"/>
    </location>
</feature>
<dbReference type="InterPro" id="IPR000644">
    <property type="entry name" value="CBS_dom"/>
</dbReference>
<dbReference type="PROSITE" id="PS51371">
    <property type="entry name" value="CBS"/>
    <property type="match status" value="1"/>
</dbReference>
<sequence>MTNAWMVRAGRDGEREADALEQSLVIGGWPEMGNLAQYTSRRELQAAVRAAYPNRSRTVVANWTGQLWRLIYAMEAGDLVVTPLKKASPDHVAIGRVTGHYQYRRDAPPDRRHVRPVTWVRPALPRSAIQQDLLYSLGSLLTICQLRRNGAVRRLAALAETGVDPGPTLDEVSTNGWVTPDDFVERAVADDNGVELTIRELLSKWGAGRRTSSVVETIQRDLAENGLTTVPPFTEGWIGKSVLVVKSGAEEDDTTVETATERLLDEQTDAETVTEEPDDDETLVPEKPFTLRFGTLVRSDLAVTSVRPTDSIVLARTLMLRHNYSQLAVIDDDGTFHYAVSWESIAKAYMSPTPPSTVAHAKHTALLAGYDDLVLPRIDDISNSDFIFVRSRDGKTIAGIITSADLTNRFGEIAKPFTKIEECERRLHRRVKAQIPAATIEHATNKRHKNADSLTFGAYAHVLKDEQDFMLLGWPLDHEEFLQQVKDVAKIRNDMMHFSPDPVPHDEWDAIDGLLAMLHAVDPLP</sequence>
<proteinExistence type="predicted"/>
<dbReference type="SUPFAM" id="SSF54631">
    <property type="entry name" value="CBS-domain pair"/>
    <property type="match status" value="1"/>
</dbReference>
<dbReference type="KEGG" id="pfla:Pflav_000630"/>
<evidence type="ECO:0000259" key="2">
    <source>
        <dbReference type="PROSITE" id="PS51371"/>
    </source>
</evidence>
<protein>
    <recommendedName>
        <fullName evidence="2">CBS domain-containing protein</fullName>
    </recommendedName>
</protein>
<dbReference type="Gene3D" id="3.10.580.10">
    <property type="entry name" value="CBS-domain"/>
    <property type="match status" value="1"/>
</dbReference>
<evidence type="ECO:0000313" key="4">
    <source>
        <dbReference type="Proteomes" id="UP000502508"/>
    </source>
</evidence>
<reference evidence="3 4" key="1">
    <citation type="submission" date="2020-03" db="EMBL/GenBank/DDBJ databases">
        <title>Whole genome shotgun sequence of Phytohabitans flavus NBRC 107702.</title>
        <authorList>
            <person name="Komaki H."/>
            <person name="Tamura T."/>
        </authorList>
    </citation>
    <scope>NUCLEOTIDE SEQUENCE [LARGE SCALE GENOMIC DNA]</scope>
    <source>
        <strain evidence="3 4">NBRC 107702</strain>
    </source>
</reference>
<accession>A0A6F8XIM5</accession>
<evidence type="ECO:0000256" key="1">
    <source>
        <dbReference type="PROSITE-ProRule" id="PRU00703"/>
    </source>
</evidence>